<dbReference type="OrthoDB" id="6485044at2"/>
<evidence type="ECO:0000313" key="4">
    <source>
        <dbReference type="Proteomes" id="UP000276061"/>
    </source>
</evidence>
<dbReference type="AlphaFoldDB" id="A0A3N0GAB4"/>
<dbReference type="EMBL" id="RJLR01000006">
    <property type="protein sequence ID" value="RNM09359.1"/>
    <property type="molecule type" value="Genomic_DNA"/>
</dbReference>
<dbReference type="InterPro" id="IPR038530">
    <property type="entry name" value="NiFe-hyd_HybE_sf"/>
</dbReference>
<dbReference type="InterPro" id="IPR023994">
    <property type="entry name" value="NiFe-hyd_HybE"/>
</dbReference>
<organism evidence="3 4">
    <name type="scientific">Dickeya undicola</name>
    <dbReference type="NCBI Taxonomy" id="1577887"/>
    <lineage>
        <taxon>Bacteria</taxon>
        <taxon>Pseudomonadati</taxon>
        <taxon>Pseudomonadota</taxon>
        <taxon>Gammaproteobacteria</taxon>
        <taxon>Enterobacterales</taxon>
        <taxon>Pectobacteriaceae</taxon>
        <taxon>Dickeya</taxon>
    </lineage>
</organism>
<dbReference type="Pfam" id="PF11939">
    <property type="entry name" value="NiFe-hyd_HybE"/>
    <property type="match status" value="1"/>
</dbReference>
<reference evidence="3 4" key="1">
    <citation type="submission" date="2018-11" db="EMBL/GenBank/DDBJ databases">
        <title>Characterization of surface water Dickeya isolates.</title>
        <authorList>
            <person name="Van Gijsegem F."/>
            <person name="Pedron J."/>
        </authorList>
    </citation>
    <scope>NUCLEOTIDE SEQUENCE [LARGE SCALE GENOMIC DNA]</scope>
    <source>
        <strain evidence="3 4">FVG1-MFV-O17</strain>
    </source>
</reference>
<name>A0A3N0GAB4_9GAMM</name>
<comment type="caution">
    <text evidence="3">The sequence shown here is derived from an EMBL/GenBank/DDBJ whole genome shotgun (WGS) entry which is preliminary data.</text>
</comment>
<gene>
    <name evidence="3" type="ORF">EF878_03215</name>
</gene>
<protein>
    <submittedName>
        <fullName evidence="3">Hydrogenase-2 assembly chaperone</fullName>
    </submittedName>
</protein>
<dbReference type="Proteomes" id="UP000276061">
    <property type="component" value="Unassembled WGS sequence"/>
</dbReference>
<evidence type="ECO:0000256" key="2">
    <source>
        <dbReference type="SAM" id="MobiDB-lite"/>
    </source>
</evidence>
<dbReference type="NCBIfam" id="NF007776">
    <property type="entry name" value="PRK10465.1"/>
    <property type="match status" value="1"/>
</dbReference>
<feature type="region of interest" description="Disordered" evidence="2">
    <location>
        <begin position="1"/>
        <end position="22"/>
    </location>
</feature>
<dbReference type="NCBIfam" id="TIGR03993">
    <property type="entry name" value="hydrog_HybE"/>
    <property type="match status" value="1"/>
</dbReference>
<sequence>MMTDIFPATSHDEGNNSPAIPGERKEIDWVAGHDQSPVAWLEAEFSRIAQQHMRLLPFYREGIPVQACGFTLFEQQWFGCLVTPWMLSLLVLPGPGQQWPRRKLSDRLALTLPCGDVKFVVSESDDGQQYLSCSLMSPLDPALDAGQALQLAQQSVRMALSLPVRDADTPENLDRRALFSRYRSQRDA</sequence>
<evidence type="ECO:0000313" key="3">
    <source>
        <dbReference type="EMBL" id="RNM09359.1"/>
    </source>
</evidence>
<dbReference type="RefSeq" id="WP_123252017.1">
    <property type="nucleotide sequence ID" value="NZ_RJLR01000006.1"/>
</dbReference>
<accession>A0A3N0GAB4</accession>
<evidence type="ECO:0000256" key="1">
    <source>
        <dbReference type="ARBA" id="ARBA00006532"/>
    </source>
</evidence>
<dbReference type="Gene3D" id="3.30.1460.40">
    <property type="entry name" value="[NiFe]-hydrogenase assembly chaperone, HybE"/>
    <property type="match status" value="1"/>
</dbReference>
<proteinExistence type="inferred from homology"/>
<comment type="similarity">
    <text evidence="1">Belongs to the HupJ family.</text>
</comment>